<dbReference type="GO" id="GO:0003677">
    <property type="term" value="F:DNA binding"/>
    <property type="evidence" value="ECO:0007669"/>
    <property type="project" value="UniProtKB-KW"/>
</dbReference>
<evidence type="ECO:0000259" key="6">
    <source>
        <dbReference type="PROSITE" id="PS00715"/>
    </source>
</evidence>
<keyword evidence="1 5" id="KW-0805">Transcription regulation</keyword>
<sequence>MMQKVEICGVNTSGLPKLTQKESEELMKRLKEGDEEAREQFVVGNMRLVLSLVKRFWAKRANADDVFQAGCIGLLKAIDNFDLRVGVKFSTYAVPMIMGEIKRYLRDGNSLRVSRSIRDTAYRVLKTRESIEEKDEEATIEKIAETMNVALKEVVYALDAISDPVSLFEPVFNQSGDALMLMDQIYDEKNNDEVWTEHAALSEAMTRLGERERKILFLRYYEGKTQTEISDEVGISQAQVSRLEKNAINAIRGNIVCDC</sequence>
<dbReference type="PRINTS" id="PR00046">
    <property type="entry name" value="SIGMA70FCT"/>
</dbReference>
<keyword evidence="9" id="KW-1185">Reference proteome</keyword>
<comment type="caution">
    <text evidence="8">The sequence shown here is derived from an EMBL/GenBank/DDBJ whole genome shotgun (WGS) entry which is preliminary data.</text>
</comment>
<keyword evidence="3 5" id="KW-0238">DNA-binding</keyword>
<reference evidence="8 9" key="1">
    <citation type="journal article" date="2019" name="Gut">
        <title>Antibiotics-induced monodominance of a novel gut bacterial order.</title>
        <authorList>
            <person name="Hildebrand F."/>
            <person name="Moitinho-Silva L."/>
            <person name="Blasche S."/>
            <person name="Jahn M.T."/>
            <person name="Gossmann T.I."/>
            <person name="Heuerta-Cepas J."/>
            <person name="Hercog R."/>
            <person name="Luetge M."/>
            <person name="Bahram M."/>
            <person name="Pryszlak A."/>
            <person name="Alves R.J."/>
            <person name="Waszak S.M."/>
            <person name="Zhu A."/>
            <person name="Ye L."/>
            <person name="Costea P.I."/>
            <person name="Aalvink S."/>
            <person name="Belzer C."/>
            <person name="Forslund S.K."/>
            <person name="Sunagawa S."/>
            <person name="Hentschel U."/>
            <person name="Merten C."/>
            <person name="Patil K.R."/>
            <person name="Benes V."/>
            <person name="Bork P."/>
        </authorList>
    </citation>
    <scope>NUCLEOTIDE SEQUENCE [LARGE SCALE GENOMIC DNA]</scope>
    <source>
        <strain evidence="8 9">HDS1380</strain>
    </source>
</reference>
<dbReference type="OrthoDB" id="9809557at2"/>
<evidence type="ECO:0000256" key="3">
    <source>
        <dbReference type="ARBA" id="ARBA00023125"/>
    </source>
</evidence>
<dbReference type="NCBIfam" id="NF006071">
    <property type="entry name" value="PRK08215.1"/>
    <property type="match status" value="1"/>
</dbReference>
<comment type="function">
    <text evidence="5">Sigma factors are initiation factors that promote the attachment of RNA polymerase to specific initiation sites and are then released.</text>
</comment>
<organism evidence="8 9">
    <name type="scientific">Candidatus Borkfalkia ceftriaxoniphila</name>
    <dbReference type="NCBI Taxonomy" id="2508949"/>
    <lineage>
        <taxon>Bacteria</taxon>
        <taxon>Bacillati</taxon>
        <taxon>Bacillota</taxon>
        <taxon>Clostridia</taxon>
        <taxon>Christensenellales</taxon>
        <taxon>Christensenellaceae</taxon>
        <taxon>Candidatus Borkfalkia</taxon>
    </lineage>
</organism>
<dbReference type="InterPro" id="IPR000943">
    <property type="entry name" value="RNA_pol_sigma70"/>
</dbReference>
<dbReference type="PROSITE" id="PS00716">
    <property type="entry name" value="SIGMA70_2"/>
    <property type="match status" value="1"/>
</dbReference>
<dbReference type="Gene3D" id="1.20.140.160">
    <property type="match status" value="1"/>
</dbReference>
<evidence type="ECO:0000256" key="1">
    <source>
        <dbReference type="ARBA" id="ARBA00023015"/>
    </source>
</evidence>
<feature type="domain" description="RNA polymerase sigma-70" evidence="6">
    <location>
        <begin position="65"/>
        <end position="78"/>
    </location>
</feature>
<dbReference type="SUPFAM" id="SSF88659">
    <property type="entry name" value="Sigma3 and sigma4 domains of RNA polymerase sigma factors"/>
    <property type="match status" value="2"/>
</dbReference>
<accession>A0A4Q2KC81</accession>
<dbReference type="Proteomes" id="UP000291269">
    <property type="component" value="Unassembled WGS sequence"/>
</dbReference>
<evidence type="ECO:0000256" key="2">
    <source>
        <dbReference type="ARBA" id="ARBA00023082"/>
    </source>
</evidence>
<evidence type="ECO:0000259" key="7">
    <source>
        <dbReference type="PROSITE" id="PS00716"/>
    </source>
</evidence>
<keyword evidence="4 5" id="KW-0804">Transcription</keyword>
<dbReference type="Pfam" id="PF04542">
    <property type="entry name" value="Sigma70_r2"/>
    <property type="match status" value="1"/>
</dbReference>
<evidence type="ECO:0000256" key="4">
    <source>
        <dbReference type="ARBA" id="ARBA00023163"/>
    </source>
</evidence>
<dbReference type="InterPro" id="IPR007630">
    <property type="entry name" value="RNA_pol_sigma70_r4"/>
</dbReference>
<dbReference type="CDD" id="cd06171">
    <property type="entry name" value="Sigma70_r4"/>
    <property type="match status" value="1"/>
</dbReference>
<comment type="similarity">
    <text evidence="5">Belongs to the sigma-70 factor family.</text>
</comment>
<dbReference type="PANTHER" id="PTHR30385">
    <property type="entry name" value="SIGMA FACTOR F FLAGELLAR"/>
    <property type="match status" value="1"/>
</dbReference>
<dbReference type="InterPro" id="IPR007627">
    <property type="entry name" value="RNA_pol_sigma70_r2"/>
</dbReference>
<dbReference type="InterPro" id="IPR014284">
    <property type="entry name" value="RNA_pol_sigma-70_dom"/>
</dbReference>
<evidence type="ECO:0000256" key="5">
    <source>
        <dbReference type="RuleBase" id="RU362124"/>
    </source>
</evidence>
<dbReference type="GO" id="GO:0016987">
    <property type="term" value="F:sigma factor activity"/>
    <property type="evidence" value="ECO:0007669"/>
    <property type="project" value="UniProtKB-KW"/>
</dbReference>
<dbReference type="EMBL" id="SDOZ01000002">
    <property type="protein sequence ID" value="RXZ62185.1"/>
    <property type="molecule type" value="Genomic_DNA"/>
</dbReference>
<keyword evidence="2 5" id="KW-0731">Sigma factor</keyword>
<name>A0A4Q2KC81_9FIRM</name>
<dbReference type="NCBIfam" id="TIGR02937">
    <property type="entry name" value="sigma70-ECF"/>
    <property type="match status" value="1"/>
</dbReference>
<feature type="domain" description="RNA polymerase sigma-70" evidence="7">
    <location>
        <begin position="225"/>
        <end position="251"/>
    </location>
</feature>
<dbReference type="GO" id="GO:0006352">
    <property type="term" value="P:DNA-templated transcription initiation"/>
    <property type="evidence" value="ECO:0007669"/>
    <property type="project" value="InterPro"/>
</dbReference>
<evidence type="ECO:0000313" key="9">
    <source>
        <dbReference type="Proteomes" id="UP000291269"/>
    </source>
</evidence>
<dbReference type="Gene3D" id="1.20.120.1810">
    <property type="match status" value="1"/>
</dbReference>
<dbReference type="PROSITE" id="PS00715">
    <property type="entry name" value="SIGMA70_1"/>
    <property type="match status" value="1"/>
</dbReference>
<dbReference type="AlphaFoldDB" id="A0A4Q2KC81"/>
<protein>
    <recommendedName>
        <fullName evidence="5">RNA polymerase sigma factor</fullName>
    </recommendedName>
</protein>
<dbReference type="NCBIfam" id="TIGR02980">
    <property type="entry name" value="SigBFG"/>
    <property type="match status" value="1"/>
</dbReference>
<dbReference type="PIRSF" id="PIRSF000770">
    <property type="entry name" value="RNA_pol_sigma-SigE/K"/>
    <property type="match status" value="1"/>
</dbReference>
<dbReference type="SUPFAM" id="SSF88946">
    <property type="entry name" value="Sigma2 domain of RNA polymerase sigma factors"/>
    <property type="match status" value="1"/>
</dbReference>
<dbReference type="InterPro" id="IPR014322">
    <property type="entry name" value="RNA_pol_sigma-B/F/G"/>
</dbReference>
<evidence type="ECO:0000313" key="8">
    <source>
        <dbReference type="EMBL" id="RXZ62185.1"/>
    </source>
</evidence>
<dbReference type="Pfam" id="PF04545">
    <property type="entry name" value="Sigma70_r4"/>
    <property type="match status" value="1"/>
</dbReference>
<dbReference type="InterPro" id="IPR013324">
    <property type="entry name" value="RNA_pol_sigma_r3/r4-like"/>
</dbReference>
<proteinExistence type="inferred from homology"/>
<dbReference type="RefSeq" id="WP_129225638.1">
    <property type="nucleotide sequence ID" value="NZ_SDOZ01000002.1"/>
</dbReference>
<gene>
    <name evidence="8" type="primary">sigG</name>
    <name evidence="8" type="ORF">ESZ91_07270</name>
</gene>
<dbReference type="InterPro" id="IPR013325">
    <property type="entry name" value="RNA_pol_sigma_r2"/>
</dbReference>